<proteinExistence type="predicted"/>
<dbReference type="AlphaFoldDB" id="A0A9D7SZ87"/>
<dbReference type="InterPro" id="IPR025348">
    <property type="entry name" value="DUF4252"/>
</dbReference>
<dbReference type="PROSITE" id="PS51257">
    <property type="entry name" value="PROKAR_LIPOPROTEIN"/>
    <property type="match status" value="1"/>
</dbReference>
<evidence type="ECO:0000313" key="2">
    <source>
        <dbReference type="Proteomes" id="UP000808337"/>
    </source>
</evidence>
<dbReference type="EMBL" id="JADKGY010000032">
    <property type="protein sequence ID" value="MBK9984884.1"/>
    <property type="molecule type" value="Genomic_DNA"/>
</dbReference>
<comment type="caution">
    <text evidence="1">The sequence shown here is derived from an EMBL/GenBank/DDBJ whole genome shotgun (WGS) entry which is preliminary data.</text>
</comment>
<protein>
    <submittedName>
        <fullName evidence="1">DUF4252 domain-containing protein</fullName>
    </submittedName>
</protein>
<name>A0A9D7SZ87_9BACT</name>
<organism evidence="1 2">
    <name type="scientific">Candidatus Opimibacter skivensis</name>
    <dbReference type="NCBI Taxonomy" id="2982028"/>
    <lineage>
        <taxon>Bacteria</taxon>
        <taxon>Pseudomonadati</taxon>
        <taxon>Bacteroidota</taxon>
        <taxon>Saprospiria</taxon>
        <taxon>Saprospirales</taxon>
        <taxon>Saprospiraceae</taxon>
        <taxon>Candidatus Opimibacter</taxon>
    </lineage>
</organism>
<reference evidence="1 2" key="1">
    <citation type="submission" date="2020-10" db="EMBL/GenBank/DDBJ databases">
        <title>Connecting structure to function with the recovery of over 1000 high-quality activated sludge metagenome-assembled genomes encoding full-length rRNA genes using long-read sequencing.</title>
        <authorList>
            <person name="Singleton C.M."/>
            <person name="Petriglieri F."/>
            <person name="Kristensen J.M."/>
            <person name="Kirkegaard R.H."/>
            <person name="Michaelsen T.Y."/>
            <person name="Andersen M.H."/>
            <person name="Karst S.M."/>
            <person name="Dueholm M.S."/>
            <person name="Nielsen P.H."/>
            <person name="Albertsen M."/>
        </authorList>
    </citation>
    <scope>NUCLEOTIDE SEQUENCE [LARGE SCALE GENOMIC DNA]</scope>
    <source>
        <strain evidence="1">Ribe_18-Q3-R11-54_MAXAC.273</strain>
    </source>
</reference>
<dbReference type="Proteomes" id="UP000808337">
    <property type="component" value="Unassembled WGS sequence"/>
</dbReference>
<evidence type="ECO:0000313" key="1">
    <source>
        <dbReference type="EMBL" id="MBK9984884.1"/>
    </source>
</evidence>
<gene>
    <name evidence="1" type="ORF">IPP15_21400</name>
</gene>
<sequence length="165" mass="18888">MDKLKPVFLFLFPFMFILATGCHNEKTKSVLEKHEARYPDIRKKYIYQSVIRLANVKGDPDFNKLIKDVRKITIYLPPSEDSTYQIKDVSNSIAADGFEQLMEVRTEGSGRISLWVKESKSSSQYMGFLDTESADIIFEIDGQLDLAYISALKMADQSTLMDLIK</sequence>
<accession>A0A9D7SZ87</accession>
<dbReference type="Pfam" id="PF14060">
    <property type="entry name" value="DUF4252"/>
    <property type="match status" value="1"/>
</dbReference>